<sequence length="76" mass="8766">MDDDRRLCLAPQLCIRCRSYGHVVVSNADACVCLDDETCPHNKNTLKKKFVSIFQDEFGGRDGHSAQSGRRRRRRR</sequence>
<dbReference type="EMBL" id="CABPRJ010000002">
    <property type="protein sequence ID" value="VVC24376.1"/>
    <property type="molecule type" value="Genomic_DNA"/>
</dbReference>
<dbReference type="Proteomes" id="UP000325440">
    <property type="component" value="Unassembled WGS sequence"/>
</dbReference>
<dbReference type="AlphaFoldDB" id="A0A5E4M0L9"/>
<keyword evidence="2" id="KW-1185">Reference proteome</keyword>
<evidence type="ECO:0000313" key="2">
    <source>
        <dbReference type="Proteomes" id="UP000325440"/>
    </source>
</evidence>
<accession>A0A5E4M0L9</accession>
<name>A0A5E4M0L9_9HEMI</name>
<proteinExistence type="predicted"/>
<organism evidence="1 2">
    <name type="scientific">Cinara cedri</name>
    <dbReference type="NCBI Taxonomy" id="506608"/>
    <lineage>
        <taxon>Eukaryota</taxon>
        <taxon>Metazoa</taxon>
        <taxon>Ecdysozoa</taxon>
        <taxon>Arthropoda</taxon>
        <taxon>Hexapoda</taxon>
        <taxon>Insecta</taxon>
        <taxon>Pterygota</taxon>
        <taxon>Neoptera</taxon>
        <taxon>Paraneoptera</taxon>
        <taxon>Hemiptera</taxon>
        <taxon>Sternorrhyncha</taxon>
        <taxon>Aphidomorpha</taxon>
        <taxon>Aphidoidea</taxon>
        <taxon>Aphididae</taxon>
        <taxon>Lachninae</taxon>
        <taxon>Cinara</taxon>
    </lineage>
</organism>
<gene>
    <name evidence="1" type="ORF">CINCED_3A024418</name>
</gene>
<reference evidence="1 2" key="1">
    <citation type="submission" date="2019-08" db="EMBL/GenBank/DDBJ databases">
        <authorList>
            <person name="Alioto T."/>
            <person name="Alioto T."/>
            <person name="Gomez Garrido J."/>
        </authorList>
    </citation>
    <scope>NUCLEOTIDE SEQUENCE [LARGE SCALE GENOMIC DNA]</scope>
</reference>
<dbReference type="OrthoDB" id="6619354at2759"/>
<evidence type="ECO:0000313" key="1">
    <source>
        <dbReference type="EMBL" id="VVC24376.1"/>
    </source>
</evidence>
<protein>
    <submittedName>
        <fullName evidence="1">Uncharacterized protein</fullName>
    </submittedName>
</protein>